<evidence type="ECO:0000256" key="4">
    <source>
        <dbReference type="ARBA" id="ARBA00022801"/>
    </source>
</evidence>
<evidence type="ECO:0000256" key="5">
    <source>
        <dbReference type="ARBA" id="ARBA00023204"/>
    </source>
</evidence>
<evidence type="ECO:0000313" key="7">
    <source>
        <dbReference type="EMBL" id="PJO74580.1"/>
    </source>
</evidence>
<comment type="caution">
    <text evidence="7">The sequence shown here is derived from an EMBL/GenBank/DDBJ whole genome shotgun (WGS) entry which is preliminary data.</text>
</comment>
<dbReference type="RefSeq" id="WP_100535442.1">
    <property type="nucleotide sequence ID" value="NZ_CBDBYO010000024.1"/>
</dbReference>
<keyword evidence="4" id="KW-0378">Hydrolase</keyword>
<name>A0A2H9YPN0_9GAMM</name>
<dbReference type="NCBIfam" id="TIGR00632">
    <property type="entry name" value="vsr"/>
    <property type="match status" value="1"/>
</dbReference>
<dbReference type="EMBL" id="PHRG01000008">
    <property type="protein sequence ID" value="PJO74580.1"/>
    <property type="molecule type" value="Genomic_DNA"/>
</dbReference>
<dbReference type="Proteomes" id="UP000243446">
    <property type="component" value="Unassembled WGS sequence"/>
</dbReference>
<dbReference type="CDD" id="cd00221">
    <property type="entry name" value="Vsr"/>
    <property type="match status" value="1"/>
</dbReference>
<evidence type="ECO:0000313" key="8">
    <source>
        <dbReference type="Proteomes" id="UP000243446"/>
    </source>
</evidence>
<evidence type="ECO:0000256" key="3">
    <source>
        <dbReference type="ARBA" id="ARBA00022763"/>
    </source>
</evidence>
<organism evidence="7 8">
    <name type="scientific">Acinetobacter pseudolwoffii</name>
    <dbReference type="NCBI Taxonomy" id="2053287"/>
    <lineage>
        <taxon>Bacteria</taxon>
        <taxon>Pseudomonadati</taxon>
        <taxon>Pseudomonadota</taxon>
        <taxon>Gammaproteobacteria</taxon>
        <taxon>Moraxellales</taxon>
        <taxon>Moraxellaceae</taxon>
        <taxon>Acinetobacter</taxon>
    </lineage>
</organism>
<reference evidence="7 8" key="1">
    <citation type="submission" date="2017-11" db="EMBL/GenBank/DDBJ databases">
        <title>Revising the taxonomy of the Acinetobacter lwoffii group: the description of Acinetobacter pseudolwoffii sp. nov. and emended description of Acinetobacter lwoffii.</title>
        <authorList>
            <person name="Nemec A."/>
            <person name="Radolfova-Krizova L."/>
        </authorList>
    </citation>
    <scope>NUCLEOTIDE SEQUENCE [LARGE SCALE GENOMIC DNA]</scope>
    <source>
        <strain evidence="7 8">ANC 5044</strain>
    </source>
</reference>
<gene>
    <name evidence="7" type="ORF">CWI32_12640</name>
</gene>
<accession>A0A2H9YPN0</accession>
<dbReference type="Gene3D" id="3.40.960.10">
    <property type="entry name" value="VSR Endonuclease"/>
    <property type="match status" value="1"/>
</dbReference>
<dbReference type="InterPro" id="IPR004603">
    <property type="entry name" value="DNA_mismatch_endonuc_vsr"/>
</dbReference>
<keyword evidence="2 7" id="KW-0255">Endonuclease</keyword>
<keyword evidence="1" id="KW-0540">Nuclease</keyword>
<proteinExistence type="inferred from homology"/>
<dbReference type="SUPFAM" id="SSF52980">
    <property type="entry name" value="Restriction endonuclease-like"/>
    <property type="match status" value="1"/>
</dbReference>
<dbReference type="GO" id="GO:0004519">
    <property type="term" value="F:endonuclease activity"/>
    <property type="evidence" value="ECO:0007669"/>
    <property type="project" value="UniProtKB-KW"/>
</dbReference>
<keyword evidence="3" id="KW-0227">DNA damage</keyword>
<evidence type="ECO:0000256" key="6">
    <source>
        <dbReference type="ARBA" id="ARBA00029466"/>
    </source>
</evidence>
<evidence type="ECO:0000256" key="1">
    <source>
        <dbReference type="ARBA" id="ARBA00022722"/>
    </source>
</evidence>
<keyword evidence="5" id="KW-0234">DNA repair</keyword>
<comment type="similarity">
    <text evidence="6">Belongs to the Vsr family.</text>
</comment>
<dbReference type="AlphaFoldDB" id="A0A2H9YPN0"/>
<protein>
    <submittedName>
        <fullName evidence="7">Very short patch repair endonuclease</fullName>
    </submittedName>
</protein>
<dbReference type="Pfam" id="PF03852">
    <property type="entry name" value="Vsr"/>
    <property type="match status" value="1"/>
</dbReference>
<dbReference type="InterPro" id="IPR011335">
    <property type="entry name" value="Restrct_endonuc-II-like"/>
</dbReference>
<dbReference type="GO" id="GO:0006298">
    <property type="term" value="P:mismatch repair"/>
    <property type="evidence" value="ECO:0007669"/>
    <property type="project" value="InterPro"/>
</dbReference>
<dbReference type="GO" id="GO:0016787">
    <property type="term" value="F:hydrolase activity"/>
    <property type="evidence" value="ECO:0007669"/>
    <property type="project" value="UniProtKB-KW"/>
</dbReference>
<dbReference type="GeneID" id="97177844"/>
<sequence>MTDIVDPLTRSRMMAGIKGRNTKPELLIRSLLHRMGFRFRLHVKDLPGKPDIVLPKYRAIIFVNGCFWHGHNSCHLFKLPKTRPEFWENKILKNQANDIKAIAALQSTNWRICIIWECSIKGAKTDPQSVIINVANWLKSSESFLEISVDNKHNLVVTSQ</sequence>
<evidence type="ECO:0000256" key="2">
    <source>
        <dbReference type="ARBA" id="ARBA00022759"/>
    </source>
</evidence>